<comment type="caution">
    <text evidence="1">The sequence shown here is derived from an EMBL/GenBank/DDBJ whole genome shotgun (WGS) entry which is preliminary data.</text>
</comment>
<evidence type="ECO:0000313" key="2">
    <source>
        <dbReference type="Proteomes" id="UP000053095"/>
    </source>
</evidence>
<accession>A0A6V8HBT8</accession>
<gene>
    <name evidence="1" type="ORF">TCE0_033r09567</name>
</gene>
<keyword evidence="2" id="KW-1185">Reference proteome</keyword>
<name>A0A6V8HBT8_TALPI</name>
<dbReference type="Proteomes" id="UP000053095">
    <property type="component" value="Unassembled WGS sequence"/>
</dbReference>
<organism evidence="1 2">
    <name type="scientific">Talaromyces pinophilus</name>
    <name type="common">Penicillium pinophilum</name>
    <dbReference type="NCBI Taxonomy" id="128442"/>
    <lineage>
        <taxon>Eukaryota</taxon>
        <taxon>Fungi</taxon>
        <taxon>Dikarya</taxon>
        <taxon>Ascomycota</taxon>
        <taxon>Pezizomycotina</taxon>
        <taxon>Eurotiomycetes</taxon>
        <taxon>Eurotiomycetidae</taxon>
        <taxon>Eurotiales</taxon>
        <taxon>Trichocomaceae</taxon>
        <taxon>Talaromyces</taxon>
        <taxon>Talaromyces sect. Talaromyces</taxon>
    </lineage>
</organism>
<dbReference type="CDD" id="cd20223">
    <property type="entry name" value="PFM_epsilon-toxin-like"/>
    <property type="match status" value="1"/>
</dbReference>
<dbReference type="Pfam" id="PF03318">
    <property type="entry name" value="ETX_MTX2"/>
    <property type="match status" value="1"/>
</dbReference>
<dbReference type="AlphaFoldDB" id="A0A6V8HBT8"/>
<sequence>MGSVVGWQFGGDGGNPFDCHRESGQCPLVSKIEVWFRPKDKSYPEGVMKAIQMIYHDGYQSPVYGSIDGQSAYESLDLAFGETLLAGIMWLPYDMKRCGGFDLVTNKGQQCLGFWYIEDLKSMDFTMSYLSFPNPNDITTIDYSELIVDNTGSDQPLVATVSRSETVTHTTSHTEEWSETMGISTKFDINFFKLVKVETTIKFEATHRSSDTDTHSEAVTLSWSGKVTVPPREEYIIDLTYSQGTFKIDSEATVTFQCKNGSSLVWIKPGACTGAASGIATLRSRKNTGLGLTVKRIEPTKNILL</sequence>
<evidence type="ECO:0000313" key="1">
    <source>
        <dbReference type="EMBL" id="GAM38663.1"/>
    </source>
</evidence>
<dbReference type="Gene3D" id="2.170.15.10">
    <property type="entry name" value="Proaerolysin, chain A, domain 3"/>
    <property type="match status" value="1"/>
</dbReference>
<protein>
    <submittedName>
        <fullName evidence="1">Uncharacterized protein</fullName>
    </submittedName>
</protein>
<proteinExistence type="predicted"/>
<dbReference type="InterPro" id="IPR004991">
    <property type="entry name" value="Aerolysin-like"/>
</dbReference>
<dbReference type="SUPFAM" id="SSF56973">
    <property type="entry name" value="Aerolisin/ETX pore-forming domain"/>
    <property type="match status" value="1"/>
</dbReference>
<reference evidence="2" key="1">
    <citation type="journal article" date="2015" name="Genome Announc.">
        <title>Draft genome sequence of Talaromyces cellulolyticus strain Y-94, a source of lignocellulosic biomass-degrading enzymes.</title>
        <authorList>
            <person name="Fujii T."/>
            <person name="Koike H."/>
            <person name="Sawayama S."/>
            <person name="Yano S."/>
            <person name="Inoue H."/>
        </authorList>
    </citation>
    <scope>NUCLEOTIDE SEQUENCE [LARGE SCALE GENOMIC DNA]</scope>
    <source>
        <strain evidence="2">Y-94</strain>
    </source>
</reference>
<dbReference type="EMBL" id="DF933829">
    <property type="protein sequence ID" value="GAM38663.1"/>
    <property type="molecule type" value="Genomic_DNA"/>
</dbReference>